<comment type="caution">
    <text evidence="2">The sequence shown here is derived from an EMBL/GenBank/DDBJ whole genome shotgun (WGS) entry which is preliminary data.</text>
</comment>
<evidence type="ECO:0000313" key="2">
    <source>
        <dbReference type="EMBL" id="KAL3534922.1"/>
    </source>
</evidence>
<gene>
    <name evidence="2" type="ORF">ACH5RR_003383</name>
</gene>
<dbReference type="Pfam" id="PF13456">
    <property type="entry name" value="RVT_3"/>
    <property type="match status" value="1"/>
</dbReference>
<keyword evidence="3" id="KW-1185">Reference proteome</keyword>
<dbReference type="PANTHER" id="PTHR47723">
    <property type="entry name" value="OS05G0353850 PROTEIN"/>
    <property type="match status" value="1"/>
</dbReference>
<protein>
    <recommendedName>
        <fullName evidence="1">RNase H type-1 domain-containing protein</fullName>
    </recommendedName>
</protein>
<accession>A0ABD3AUL7</accession>
<organism evidence="2 3">
    <name type="scientific">Cinchona calisaya</name>
    <dbReference type="NCBI Taxonomy" id="153742"/>
    <lineage>
        <taxon>Eukaryota</taxon>
        <taxon>Viridiplantae</taxon>
        <taxon>Streptophyta</taxon>
        <taxon>Embryophyta</taxon>
        <taxon>Tracheophyta</taxon>
        <taxon>Spermatophyta</taxon>
        <taxon>Magnoliopsida</taxon>
        <taxon>eudicotyledons</taxon>
        <taxon>Gunneridae</taxon>
        <taxon>Pentapetalae</taxon>
        <taxon>asterids</taxon>
        <taxon>lamiids</taxon>
        <taxon>Gentianales</taxon>
        <taxon>Rubiaceae</taxon>
        <taxon>Cinchonoideae</taxon>
        <taxon>Cinchoneae</taxon>
        <taxon>Cinchona</taxon>
    </lineage>
</organism>
<reference evidence="2 3" key="1">
    <citation type="submission" date="2024-11" db="EMBL/GenBank/DDBJ databases">
        <title>A near-complete genome assembly of Cinchona calisaya.</title>
        <authorList>
            <person name="Lian D.C."/>
            <person name="Zhao X.W."/>
            <person name="Wei L."/>
        </authorList>
    </citation>
    <scope>NUCLEOTIDE SEQUENCE [LARGE SCALE GENOMIC DNA]</scope>
    <source>
        <tissue evidence="2">Nenye</tissue>
    </source>
</reference>
<evidence type="ECO:0000259" key="1">
    <source>
        <dbReference type="Pfam" id="PF13456"/>
    </source>
</evidence>
<proteinExistence type="predicted"/>
<dbReference type="AlphaFoldDB" id="A0ABD3AUL7"/>
<dbReference type="InterPro" id="IPR002156">
    <property type="entry name" value="RNaseH_domain"/>
</dbReference>
<dbReference type="Proteomes" id="UP001630127">
    <property type="component" value="Unassembled WGS sequence"/>
</dbReference>
<dbReference type="EMBL" id="JBJUIK010000002">
    <property type="protein sequence ID" value="KAL3534922.1"/>
    <property type="molecule type" value="Genomic_DNA"/>
</dbReference>
<evidence type="ECO:0000313" key="3">
    <source>
        <dbReference type="Proteomes" id="UP001630127"/>
    </source>
</evidence>
<dbReference type="CDD" id="cd06222">
    <property type="entry name" value="RNase_H_like"/>
    <property type="match status" value="1"/>
</dbReference>
<sequence>MFNAKADVEPLAFVKLRRRDISFWFDCWSEDDKEMNYPSSWYQTNLTSQLKIQVMEWLSPPTPYYQLNSDGAFKQGQGIASGGGVIRDCNGDIVAGFSLFYSNSQSSLKDEALALLDKINQCR</sequence>
<name>A0ABD3AUL7_9GENT</name>
<dbReference type="PANTHER" id="PTHR47723:SF19">
    <property type="entry name" value="POLYNUCLEOTIDYL TRANSFERASE, RIBONUCLEASE H-LIKE SUPERFAMILY PROTEIN"/>
    <property type="match status" value="1"/>
</dbReference>
<dbReference type="InterPro" id="IPR053151">
    <property type="entry name" value="RNase_H-like"/>
</dbReference>
<feature type="domain" description="RNase H type-1" evidence="1">
    <location>
        <begin position="68"/>
        <end position="117"/>
    </location>
</feature>
<dbReference type="InterPro" id="IPR044730">
    <property type="entry name" value="RNase_H-like_dom_plant"/>
</dbReference>